<dbReference type="EMBL" id="AAVT01000002">
    <property type="protein sequence ID" value="EAW31892.1"/>
    <property type="molecule type" value="Genomic_DNA"/>
</dbReference>
<dbReference type="eggNOG" id="COG4583">
    <property type="taxonomic scope" value="Bacteria"/>
</dbReference>
<comment type="caution">
    <text evidence="1">The sequence shown here is derived from an EMBL/GenBank/DDBJ whole genome shotgun (WGS) entry which is preliminary data.</text>
</comment>
<evidence type="ECO:0000313" key="1">
    <source>
        <dbReference type="EMBL" id="EAW31892.1"/>
    </source>
</evidence>
<sequence length="199" mass="21449">MSDLDHTAIAETPLHYYHGKRVGAPNAKVMISELALKKHLIIRGSADDTLFISGIKTALGVNLPLTPCTCNSDHNTALFWLGPTEWLAVISDTADNMLENTLRKTLGGHSAVVDVSGGQTLINLSGADVGTVLRKSSGFDFQSPTFKHGHCAQTTFAKASALVSKRLDGSFDLIIRRSFTDYLASWLLDASAEFGCQIK</sequence>
<accession>A0YBG2</accession>
<dbReference type="AlphaFoldDB" id="A0YBG2"/>
<proteinExistence type="predicted"/>
<evidence type="ECO:0000313" key="2">
    <source>
        <dbReference type="Proteomes" id="UP000004931"/>
    </source>
</evidence>
<gene>
    <name evidence="1" type="ORF">GP2143_05560</name>
</gene>
<organism evidence="1 2">
    <name type="scientific">marine gamma proteobacterium HTCC2143</name>
    <dbReference type="NCBI Taxonomy" id="247633"/>
    <lineage>
        <taxon>Bacteria</taxon>
        <taxon>Pseudomonadati</taxon>
        <taxon>Pseudomonadota</taxon>
        <taxon>Gammaproteobacteria</taxon>
        <taxon>Cellvibrionales</taxon>
        <taxon>Spongiibacteraceae</taxon>
        <taxon>BD1-7 clade</taxon>
    </lineage>
</organism>
<dbReference type="Gene3D" id="3.30.70.1520">
    <property type="entry name" value="Heterotetrameric sarcosine oxidase"/>
    <property type="match status" value="1"/>
</dbReference>
<dbReference type="InterPro" id="IPR007375">
    <property type="entry name" value="SoxG"/>
</dbReference>
<reference evidence="1 2" key="1">
    <citation type="journal article" date="2010" name="J. Bacteriol.">
        <title>Genome sequence of the oligotrophic marine Gammaproteobacterium HTCC2143, isolated from the Oregon Coast.</title>
        <authorList>
            <person name="Oh H.M."/>
            <person name="Kang I."/>
            <person name="Ferriera S."/>
            <person name="Giovannoni S.J."/>
            <person name="Cho J.C."/>
        </authorList>
    </citation>
    <scope>NUCLEOTIDE SEQUENCE [LARGE SCALE GENOMIC DNA]</scope>
    <source>
        <strain evidence="1 2">HTCC2143</strain>
    </source>
</reference>
<protein>
    <submittedName>
        <fullName evidence="1">Sarcosine oxidase, gamma subunit</fullName>
    </submittedName>
</protein>
<dbReference type="InterPro" id="IPR027266">
    <property type="entry name" value="TrmE/GcvT-like"/>
</dbReference>
<dbReference type="SUPFAM" id="SSF103025">
    <property type="entry name" value="Folate-binding domain"/>
    <property type="match status" value="1"/>
</dbReference>
<dbReference type="STRING" id="247633.GP2143_05560"/>
<dbReference type="Pfam" id="PF04268">
    <property type="entry name" value="SoxG"/>
    <property type="match status" value="1"/>
</dbReference>
<name>A0YBG2_9GAMM</name>
<dbReference type="Gene3D" id="3.30.1360.120">
    <property type="entry name" value="Probable tRNA modification gtpase trme, domain 1"/>
    <property type="match status" value="1"/>
</dbReference>
<keyword evidence="2" id="KW-1185">Reference proteome</keyword>
<dbReference type="Proteomes" id="UP000004931">
    <property type="component" value="Unassembled WGS sequence"/>
</dbReference>